<evidence type="ECO:0000256" key="6">
    <source>
        <dbReference type="RuleBase" id="RU003943"/>
    </source>
</evidence>
<name>A0A0C1U726_9CLOT</name>
<evidence type="ECO:0000256" key="4">
    <source>
        <dbReference type="ARBA" id="ARBA00022989"/>
    </source>
</evidence>
<evidence type="ECO:0000313" key="9">
    <source>
        <dbReference type="Proteomes" id="UP000031366"/>
    </source>
</evidence>
<keyword evidence="4 7" id="KW-1133">Transmembrane helix</keyword>
<accession>A0A0C1U726</accession>
<dbReference type="STRING" id="29341.RSJ17_09205"/>
<dbReference type="Proteomes" id="UP000031366">
    <property type="component" value="Unassembled WGS sequence"/>
</dbReference>
<gene>
    <name evidence="8" type="ORF">U732_3102</name>
</gene>
<evidence type="ECO:0000256" key="7">
    <source>
        <dbReference type="SAM" id="Phobius"/>
    </source>
</evidence>
<evidence type="ECO:0000256" key="3">
    <source>
        <dbReference type="ARBA" id="ARBA00022692"/>
    </source>
</evidence>
<keyword evidence="5 7" id="KW-0472">Membrane</keyword>
<dbReference type="AlphaFoldDB" id="A0A0C1U726"/>
<dbReference type="Pfam" id="PF00950">
    <property type="entry name" value="ABC-3"/>
    <property type="match status" value="1"/>
</dbReference>
<protein>
    <submittedName>
        <fullName evidence="8">ABC 3 transport family protein</fullName>
    </submittedName>
</protein>
<sequence length="275" mass="29465">MTINKIFEIFNYPFVTRALIVGLLVSLCAALLGVVLVLKRYSLIGHGLANVGFASLSFAMSMGLSPLYTSMPVVIVTSFIIMAVSQKKGVAGDVAIGIASTASLSAGVIITSITRGFNIDVCNYMFGSILAMDNFDILLSIILSILVIGLFILFYNRLFLIVCDENFAKASGINVTMYQFLISFLTALTVVVGMRIMGTLLISSLIIFPAITAKKIVHSFKGLVIASATISVVCFIIGIIVSFTLNMPTGASIVAVNIVMMIFSELASKCIGRRR</sequence>
<dbReference type="Gene3D" id="1.10.3470.10">
    <property type="entry name" value="ABC transporter involved in vitamin B12 uptake, BtuC"/>
    <property type="match status" value="1"/>
</dbReference>
<dbReference type="SUPFAM" id="SSF81345">
    <property type="entry name" value="ABC transporter involved in vitamin B12 uptake, BtuC"/>
    <property type="match status" value="1"/>
</dbReference>
<evidence type="ECO:0000313" key="8">
    <source>
        <dbReference type="EMBL" id="KIE47633.1"/>
    </source>
</evidence>
<dbReference type="GO" id="GO:0055085">
    <property type="term" value="P:transmembrane transport"/>
    <property type="evidence" value="ECO:0007669"/>
    <property type="project" value="InterPro"/>
</dbReference>
<evidence type="ECO:0000256" key="1">
    <source>
        <dbReference type="ARBA" id="ARBA00004141"/>
    </source>
</evidence>
<dbReference type="InterPro" id="IPR037294">
    <property type="entry name" value="ABC_BtuC-like"/>
</dbReference>
<reference evidence="8 9" key="1">
    <citation type="journal article" date="2015" name="Infect. Genet. Evol.">
        <title>Genomic sequences of six botulinum neurotoxin-producing strains representing three clostridial species illustrate the mobility and diversity of botulinum neurotoxin genes.</title>
        <authorList>
            <person name="Smith T.J."/>
            <person name="Hill K.K."/>
            <person name="Xie G."/>
            <person name="Foley B.T."/>
            <person name="Williamson C.H."/>
            <person name="Foster J.T."/>
            <person name="Johnson S.L."/>
            <person name="Chertkov O."/>
            <person name="Teshima H."/>
            <person name="Gibbons H.S."/>
            <person name="Johnsky L.A."/>
            <person name="Karavis M.A."/>
            <person name="Smith L.A."/>
        </authorList>
    </citation>
    <scope>NUCLEOTIDE SEQUENCE [LARGE SCALE GENOMIC DNA]</scope>
    <source>
        <strain evidence="8 9">CDC 2741</strain>
    </source>
</reference>
<dbReference type="GO" id="GO:0010043">
    <property type="term" value="P:response to zinc ion"/>
    <property type="evidence" value="ECO:0007669"/>
    <property type="project" value="TreeGrafter"/>
</dbReference>
<dbReference type="PANTHER" id="PTHR30477">
    <property type="entry name" value="ABC-TRANSPORTER METAL-BINDING PROTEIN"/>
    <property type="match status" value="1"/>
</dbReference>
<proteinExistence type="inferred from homology"/>
<keyword evidence="9" id="KW-1185">Reference proteome</keyword>
<dbReference type="PANTHER" id="PTHR30477:SF0">
    <property type="entry name" value="METAL TRANSPORT SYSTEM MEMBRANE PROTEIN TM_0125-RELATED"/>
    <property type="match status" value="1"/>
</dbReference>
<comment type="subcellular location">
    <subcellularLocation>
        <location evidence="6">Cell membrane</location>
        <topology evidence="6">Multi-pass membrane protein</topology>
    </subcellularLocation>
    <subcellularLocation>
        <location evidence="1">Membrane</location>
        <topology evidence="1">Multi-pass membrane protein</topology>
    </subcellularLocation>
</comment>
<evidence type="ECO:0000256" key="2">
    <source>
        <dbReference type="ARBA" id="ARBA00008034"/>
    </source>
</evidence>
<feature type="transmembrane region" description="Helical" evidence="7">
    <location>
        <begin position="14"/>
        <end position="38"/>
    </location>
</feature>
<organism evidence="8 9">
    <name type="scientific">Clostridium argentinense CDC 2741</name>
    <dbReference type="NCBI Taxonomy" id="1418104"/>
    <lineage>
        <taxon>Bacteria</taxon>
        <taxon>Bacillati</taxon>
        <taxon>Bacillota</taxon>
        <taxon>Clostridia</taxon>
        <taxon>Eubacteriales</taxon>
        <taxon>Clostridiaceae</taxon>
        <taxon>Clostridium</taxon>
    </lineage>
</organism>
<keyword evidence="6" id="KW-0813">Transport</keyword>
<keyword evidence="3 6" id="KW-0812">Transmembrane</keyword>
<feature type="transmembrane region" description="Helical" evidence="7">
    <location>
        <begin position="137"/>
        <end position="155"/>
    </location>
</feature>
<feature type="transmembrane region" description="Helical" evidence="7">
    <location>
        <begin position="96"/>
        <end position="117"/>
    </location>
</feature>
<dbReference type="EMBL" id="AYSO01000014">
    <property type="protein sequence ID" value="KIE47633.1"/>
    <property type="molecule type" value="Genomic_DNA"/>
</dbReference>
<evidence type="ECO:0000256" key="5">
    <source>
        <dbReference type="ARBA" id="ARBA00023136"/>
    </source>
</evidence>
<feature type="transmembrane region" description="Helical" evidence="7">
    <location>
        <begin position="223"/>
        <end position="243"/>
    </location>
</feature>
<feature type="transmembrane region" description="Helical" evidence="7">
    <location>
        <begin position="249"/>
        <end position="267"/>
    </location>
</feature>
<dbReference type="RefSeq" id="WP_039631547.1">
    <property type="nucleotide sequence ID" value="NZ_AYSO01000014.1"/>
</dbReference>
<comment type="similarity">
    <text evidence="2 6">Belongs to the ABC-3 integral membrane protein family.</text>
</comment>
<comment type="caution">
    <text evidence="8">The sequence shown here is derived from an EMBL/GenBank/DDBJ whole genome shotgun (WGS) entry which is preliminary data.</text>
</comment>
<dbReference type="GO" id="GO:0043190">
    <property type="term" value="C:ATP-binding cassette (ABC) transporter complex"/>
    <property type="evidence" value="ECO:0007669"/>
    <property type="project" value="InterPro"/>
</dbReference>
<dbReference type="InterPro" id="IPR001626">
    <property type="entry name" value="ABC_TroCD"/>
</dbReference>
<dbReference type="OrthoDB" id="9798540at2"/>
<feature type="transmembrane region" description="Helical" evidence="7">
    <location>
        <begin position="67"/>
        <end position="84"/>
    </location>
</feature>